<feature type="region of interest" description="Disordered" evidence="1">
    <location>
        <begin position="51"/>
        <end position="77"/>
    </location>
</feature>
<proteinExistence type="predicted"/>
<evidence type="ECO:0000313" key="3">
    <source>
        <dbReference type="Proteomes" id="UP000267900"/>
    </source>
</evidence>
<name>A0A3S9PHA4_STRLT</name>
<organism evidence="2 3">
    <name type="scientific">Streptomyces luteoverticillatus</name>
    <name type="common">Streptoverticillium luteoverticillatus</name>
    <dbReference type="NCBI Taxonomy" id="66425"/>
    <lineage>
        <taxon>Bacteria</taxon>
        <taxon>Bacillati</taxon>
        <taxon>Actinomycetota</taxon>
        <taxon>Actinomycetes</taxon>
        <taxon>Kitasatosporales</taxon>
        <taxon>Streptomycetaceae</taxon>
        <taxon>Streptomyces</taxon>
    </lineage>
</organism>
<reference evidence="2 3" key="1">
    <citation type="submission" date="2018-12" db="EMBL/GenBank/DDBJ databases">
        <title>The whole draft genome of Streptomyce luteoverticillatus CGMCC 15060.</title>
        <authorList>
            <person name="Feng Z."/>
            <person name="Chen G."/>
            <person name="Zhang J."/>
            <person name="Zhu H."/>
            <person name="Yu X."/>
            <person name="Zhang W."/>
            <person name="Zhang X."/>
        </authorList>
    </citation>
    <scope>NUCLEOTIDE SEQUENCE [LARGE SCALE GENOMIC DNA]</scope>
    <source>
        <strain evidence="2 3">CGMCC 15060</strain>
    </source>
</reference>
<evidence type="ECO:0000256" key="1">
    <source>
        <dbReference type="SAM" id="MobiDB-lite"/>
    </source>
</evidence>
<dbReference type="OrthoDB" id="4337859at2"/>
<dbReference type="EMBL" id="CP034587">
    <property type="protein sequence ID" value="AZQ71726.1"/>
    <property type="molecule type" value="Genomic_DNA"/>
</dbReference>
<evidence type="ECO:0000313" key="2">
    <source>
        <dbReference type="EMBL" id="AZQ71726.1"/>
    </source>
</evidence>
<dbReference type="AlphaFoldDB" id="A0A3S9PHA4"/>
<dbReference type="RefSeq" id="WP_126914279.1">
    <property type="nucleotide sequence ID" value="NZ_CP034587.1"/>
</dbReference>
<sequence length="133" mass="13288">MPQHRRPTAAAALLLLLAVLFGPVVCGAGSAAYATGSGSVAAVSARAPHPAAPVAPELRTGTAVKDTGGSCRQQDTPLKGAETAVPHTQADPLGAPATARTTLPRARAPQVTAPRAPPVAAADRAELLPVLRI</sequence>
<accession>A0A3S9PHA4</accession>
<gene>
    <name evidence="2" type="ORF">EKH77_11340</name>
</gene>
<dbReference type="Proteomes" id="UP000267900">
    <property type="component" value="Chromosome"/>
</dbReference>
<protein>
    <submittedName>
        <fullName evidence="2">Uncharacterized protein</fullName>
    </submittedName>
</protein>
<keyword evidence="3" id="KW-1185">Reference proteome</keyword>